<evidence type="ECO:0000259" key="1">
    <source>
        <dbReference type="PROSITE" id="PS50853"/>
    </source>
</evidence>
<dbReference type="PANTHER" id="PTHR47197">
    <property type="entry name" value="PROTEIN NIRF"/>
    <property type="match status" value="1"/>
</dbReference>
<reference evidence="2" key="1">
    <citation type="journal article" date="2014" name="Front. Microbiol.">
        <title>High frequency of phylogenetically diverse reductive dehalogenase-homologous genes in deep subseafloor sedimentary metagenomes.</title>
        <authorList>
            <person name="Kawai M."/>
            <person name="Futagami T."/>
            <person name="Toyoda A."/>
            <person name="Takaki Y."/>
            <person name="Nishi S."/>
            <person name="Hori S."/>
            <person name="Arai W."/>
            <person name="Tsubouchi T."/>
            <person name="Morono Y."/>
            <person name="Uchiyama I."/>
            <person name="Ito T."/>
            <person name="Fujiyama A."/>
            <person name="Inagaki F."/>
            <person name="Takami H."/>
        </authorList>
    </citation>
    <scope>NUCLEOTIDE SEQUENCE</scope>
    <source>
        <strain evidence="2">Expedition CK06-06</strain>
    </source>
</reference>
<dbReference type="PROSITE" id="PS50853">
    <property type="entry name" value="FN3"/>
    <property type="match status" value="1"/>
</dbReference>
<dbReference type="InterPro" id="IPR003961">
    <property type="entry name" value="FN3_dom"/>
</dbReference>
<dbReference type="Gene3D" id="2.60.40.10">
    <property type="entry name" value="Immunoglobulins"/>
    <property type="match status" value="1"/>
</dbReference>
<dbReference type="SUPFAM" id="SSF49265">
    <property type="entry name" value="Fibronectin type III"/>
    <property type="match status" value="2"/>
</dbReference>
<gene>
    <name evidence="2" type="ORF">S12H4_00722</name>
</gene>
<accession>X1PV12</accession>
<dbReference type="CDD" id="cd00063">
    <property type="entry name" value="FN3"/>
    <property type="match status" value="1"/>
</dbReference>
<dbReference type="InterPro" id="IPR013783">
    <property type="entry name" value="Ig-like_fold"/>
</dbReference>
<dbReference type="PANTHER" id="PTHR47197:SF3">
    <property type="entry name" value="DIHYDRO-HEME D1 DEHYDROGENASE"/>
    <property type="match status" value="1"/>
</dbReference>
<evidence type="ECO:0000313" key="2">
    <source>
        <dbReference type="EMBL" id="GAI59678.1"/>
    </source>
</evidence>
<protein>
    <recommendedName>
        <fullName evidence="1">Fibronectin type-III domain-containing protein</fullName>
    </recommendedName>
</protein>
<dbReference type="InterPro" id="IPR036116">
    <property type="entry name" value="FN3_sf"/>
</dbReference>
<dbReference type="EMBL" id="BARW01000105">
    <property type="protein sequence ID" value="GAI59678.1"/>
    <property type="molecule type" value="Genomic_DNA"/>
</dbReference>
<proteinExistence type="predicted"/>
<dbReference type="AlphaFoldDB" id="X1PV12"/>
<sequence>MANKQLLDGNRHTPWDVSTATYDDKSKYVYAQDEAPYSIFFKPDGAKMYIMGRYSGFVYQYSLSTPWDVSSASYDDKSKDIYDQDEIPTDAFFNPDGTKMYVVGRINNTVFQYSLSTPWDVSTASYAWKSKDVSNQDYPYGVFFKPDGTKMYMVGSANSIVYQYSLSTPWDVSSASYAYKSKNVSGQDTAPRCVFFKPDGTKMYITGEVTDTVYQYSLSTPWDVSTASYDKYKDVSSQDTSPMGVCFKPDGIKMYIMGNKNDTVYQYSLPPLVPTVTTQAVTDVQATTARLNGQISNDGGEACQYRFRYKKSGGSYIYTTWTGAKTTGQTFYEAINGLDKKSLYYFNAQAKNSAGESAWGSELNFTTLAIAPVVTTQAVSDIAPVTATGNGTITDIGGENCSKRGVCWNTTGNPTVADDKSEVTDSFGVGAFTRPMTGLTPGQHYYVRAYAYNSAGYGYGSQVEFTTGEAPTVTTQAVSDIAPVTATGHGNITDIGGENCSKRGVCWNTTGNPTVADSKSEETDSFGTGAFERAMTGLTPGQLYYVRAYAYNSAGYGYGGQVEFTTKTYYATGYIGDVIDCTELVKTYDRLEWTEEIPSPEQAIEIKIRSSPDLSTWTDWEVIYSSPCTSFVTPVQRYLEWVATLTTDQGTPKLKDLGFSWTKKVE</sequence>
<organism evidence="2">
    <name type="scientific">marine sediment metagenome</name>
    <dbReference type="NCBI Taxonomy" id="412755"/>
    <lineage>
        <taxon>unclassified sequences</taxon>
        <taxon>metagenomes</taxon>
        <taxon>ecological metagenomes</taxon>
    </lineage>
</organism>
<feature type="domain" description="Fibronectin type-III" evidence="1">
    <location>
        <begin position="270"/>
        <end position="370"/>
    </location>
</feature>
<dbReference type="InterPro" id="IPR051200">
    <property type="entry name" value="Host-pathogen_enzymatic-act"/>
</dbReference>
<dbReference type="Gene3D" id="2.130.10.10">
    <property type="entry name" value="YVTN repeat-like/Quinoprotein amine dehydrogenase"/>
    <property type="match status" value="1"/>
</dbReference>
<comment type="caution">
    <text evidence="2">The sequence shown here is derived from an EMBL/GenBank/DDBJ whole genome shotgun (WGS) entry which is preliminary data.</text>
</comment>
<dbReference type="SUPFAM" id="SSF75011">
    <property type="entry name" value="3-carboxy-cis,cis-mucoante lactonizing enzyme"/>
    <property type="match status" value="1"/>
</dbReference>
<dbReference type="InterPro" id="IPR015943">
    <property type="entry name" value="WD40/YVTN_repeat-like_dom_sf"/>
</dbReference>
<name>X1PV12_9ZZZZ</name>